<keyword evidence="3" id="KW-1185">Reference proteome</keyword>
<dbReference type="EMBL" id="FMTS01000003">
    <property type="protein sequence ID" value="SCW62883.1"/>
    <property type="molecule type" value="Genomic_DNA"/>
</dbReference>
<feature type="transmembrane region" description="Helical" evidence="1">
    <location>
        <begin position="147"/>
        <end position="176"/>
    </location>
</feature>
<organism evidence="2 3">
    <name type="scientific">Asticcacaulis taihuensis</name>
    <dbReference type="NCBI Taxonomy" id="260084"/>
    <lineage>
        <taxon>Bacteria</taxon>
        <taxon>Pseudomonadati</taxon>
        <taxon>Pseudomonadota</taxon>
        <taxon>Alphaproteobacteria</taxon>
        <taxon>Caulobacterales</taxon>
        <taxon>Caulobacteraceae</taxon>
        <taxon>Asticcacaulis</taxon>
    </lineage>
</organism>
<protein>
    <recommendedName>
        <fullName evidence="4">DUF4153 domain-containing protein</fullName>
    </recommendedName>
</protein>
<feature type="transmembrane region" description="Helical" evidence="1">
    <location>
        <begin position="282"/>
        <end position="307"/>
    </location>
</feature>
<feature type="transmembrane region" description="Helical" evidence="1">
    <location>
        <begin position="69"/>
        <end position="89"/>
    </location>
</feature>
<evidence type="ECO:0000256" key="1">
    <source>
        <dbReference type="SAM" id="Phobius"/>
    </source>
</evidence>
<keyword evidence="1" id="KW-0812">Transmembrane</keyword>
<proteinExistence type="predicted"/>
<feature type="transmembrane region" description="Helical" evidence="1">
    <location>
        <begin position="319"/>
        <end position="338"/>
    </location>
</feature>
<dbReference type="Pfam" id="PF13687">
    <property type="entry name" value="DUF4153"/>
    <property type="match status" value="1"/>
</dbReference>
<feature type="transmembrane region" description="Helical" evidence="1">
    <location>
        <begin position="213"/>
        <end position="235"/>
    </location>
</feature>
<feature type="transmembrane region" description="Helical" evidence="1">
    <location>
        <begin position="101"/>
        <end position="120"/>
    </location>
</feature>
<name>A0A1G4S0X5_9CAUL</name>
<gene>
    <name evidence="2" type="ORF">SAMN02927928_2336</name>
</gene>
<reference evidence="3" key="1">
    <citation type="submission" date="2016-10" db="EMBL/GenBank/DDBJ databases">
        <authorList>
            <person name="Varghese N."/>
            <person name="Submissions S."/>
        </authorList>
    </citation>
    <scope>NUCLEOTIDE SEQUENCE [LARGE SCALE GENOMIC DNA]</scope>
    <source>
        <strain evidence="3">CGMCC 1.3431</strain>
    </source>
</reference>
<feature type="transmembrane region" description="Helical" evidence="1">
    <location>
        <begin position="182"/>
        <end position="201"/>
    </location>
</feature>
<sequence length="575" mass="62878">MNTQSLKANETLIIRLAVGLIFGLGIAWLIKSFDALEGKQIPLWAQVLTSTLILGAFIIWAGAGAMKRLSLAIWSVIALGLIALIAWNRAAHSLDANFNPFFLNLSFLIYPFLFISHELVSSADQAGKPIAPYALYFDEAWKRGVQLVLSGLFTILFWAILFLGAGLLGFIGFHWFKDLLMNAYFAWPVTGLAIAASVNLGDVQPKLMHNFRALVLGVLSWLLPVITVIGLLFAVSLCFSGLEPLWKTKAATASLLAGCVALVLLVNAAYQQGNEERSVHIVLRWSALIACGLLLVFAGLAAWSLWLRIDQYGLTPERTLALVGVTIAMLYGVGYAVAAVMPKDWLALLAPVNIALAFVVALICLCVLTPIADPYRLSASSQAARVDSGKVTPDKFDWRVLRFETGTYGLEELKRLSMSGNTTVKNAAAKALALKDTDRYSPLEGDILETRTPDPKQFIVSYPKGTTPPADFLTQSFSDNERLPDCASSGIKCYSALIDLNHDGVDEFALLENRHITIYIRENRWRLLAERYVSDETAAAFKIGQIGVARPSFDNLTIGNTYRGEIGDIRAKGSD</sequence>
<feature type="transmembrane region" description="Helical" evidence="1">
    <location>
        <begin position="12"/>
        <end position="31"/>
    </location>
</feature>
<evidence type="ECO:0000313" key="2">
    <source>
        <dbReference type="EMBL" id="SCW62883.1"/>
    </source>
</evidence>
<keyword evidence="1" id="KW-1133">Transmembrane helix</keyword>
<dbReference type="Proteomes" id="UP000199150">
    <property type="component" value="Unassembled WGS sequence"/>
</dbReference>
<accession>A0A1G4S0X5</accession>
<dbReference type="OrthoDB" id="7402611at2"/>
<keyword evidence="1" id="KW-0472">Membrane</keyword>
<evidence type="ECO:0000313" key="3">
    <source>
        <dbReference type="Proteomes" id="UP000199150"/>
    </source>
</evidence>
<feature type="transmembrane region" description="Helical" evidence="1">
    <location>
        <begin position="345"/>
        <end position="372"/>
    </location>
</feature>
<feature type="transmembrane region" description="Helical" evidence="1">
    <location>
        <begin position="43"/>
        <end position="62"/>
    </location>
</feature>
<dbReference type="STRING" id="260084.SAMN02927928_2336"/>
<feature type="transmembrane region" description="Helical" evidence="1">
    <location>
        <begin position="250"/>
        <end position="270"/>
    </location>
</feature>
<dbReference type="InterPro" id="IPR025291">
    <property type="entry name" value="DUF4153"/>
</dbReference>
<dbReference type="AlphaFoldDB" id="A0A1G4S0X5"/>
<evidence type="ECO:0008006" key="4">
    <source>
        <dbReference type="Google" id="ProtNLM"/>
    </source>
</evidence>